<protein>
    <submittedName>
        <fullName evidence="2">Uncharacterized protein</fullName>
    </submittedName>
</protein>
<sequence>MQEHQPNLRSAADRAFRESLEQLDNILPPAPQTAESDFPVEGDFPSRSQPNSNLWEEAAADLDAFLEDKHLPPPGIFDGEGEQTS</sequence>
<dbReference type="AlphaFoldDB" id="K9WND7"/>
<keyword evidence="3" id="KW-1185">Reference proteome</keyword>
<evidence type="ECO:0000313" key="2">
    <source>
        <dbReference type="EMBL" id="AFZ21321.1"/>
    </source>
</evidence>
<reference evidence="2 3" key="1">
    <citation type="submission" date="2012-06" db="EMBL/GenBank/DDBJ databases">
        <title>Finished chromosome of genome of Microcoleus sp. PCC 7113.</title>
        <authorList>
            <consortium name="US DOE Joint Genome Institute"/>
            <person name="Gugger M."/>
            <person name="Coursin T."/>
            <person name="Rippka R."/>
            <person name="Tandeau De Marsac N."/>
            <person name="Huntemann M."/>
            <person name="Wei C.-L."/>
            <person name="Han J."/>
            <person name="Detter J.C."/>
            <person name="Han C."/>
            <person name="Tapia R."/>
            <person name="Chen A."/>
            <person name="Kyrpides N."/>
            <person name="Mavromatis K."/>
            <person name="Markowitz V."/>
            <person name="Szeto E."/>
            <person name="Ivanova N."/>
            <person name="Pagani I."/>
            <person name="Pati A."/>
            <person name="Goodwin L."/>
            <person name="Nordberg H.P."/>
            <person name="Cantor M.N."/>
            <person name="Hua S.X."/>
            <person name="Woyke T."/>
            <person name="Kerfeld C.A."/>
        </authorList>
    </citation>
    <scope>NUCLEOTIDE SEQUENCE [LARGE SCALE GENOMIC DNA]</scope>
    <source>
        <strain evidence="2 3">PCC 7113</strain>
    </source>
</reference>
<evidence type="ECO:0000313" key="3">
    <source>
        <dbReference type="Proteomes" id="UP000010471"/>
    </source>
</evidence>
<dbReference type="Proteomes" id="UP000010471">
    <property type="component" value="Chromosome"/>
</dbReference>
<feature type="compositionally biased region" description="Basic and acidic residues" evidence="1">
    <location>
        <begin position="11"/>
        <end position="20"/>
    </location>
</feature>
<dbReference type="KEGG" id="mic:Mic7113_5695"/>
<gene>
    <name evidence="2" type="ORF">Mic7113_5695</name>
</gene>
<dbReference type="OrthoDB" id="515899at2"/>
<dbReference type="RefSeq" id="WP_015185454.1">
    <property type="nucleotide sequence ID" value="NC_019738.1"/>
</dbReference>
<dbReference type="HOGENOM" id="CLU_2509009_0_0_3"/>
<accession>K9WND7</accession>
<name>K9WND7_9CYAN</name>
<feature type="region of interest" description="Disordered" evidence="1">
    <location>
        <begin position="1"/>
        <end position="54"/>
    </location>
</feature>
<organism evidence="2 3">
    <name type="scientific">Allocoleopsis franciscana PCC 7113</name>
    <dbReference type="NCBI Taxonomy" id="1173027"/>
    <lineage>
        <taxon>Bacteria</taxon>
        <taxon>Bacillati</taxon>
        <taxon>Cyanobacteriota</taxon>
        <taxon>Cyanophyceae</taxon>
        <taxon>Coleofasciculales</taxon>
        <taxon>Coleofasciculaceae</taxon>
        <taxon>Allocoleopsis</taxon>
        <taxon>Allocoleopsis franciscana</taxon>
    </lineage>
</organism>
<evidence type="ECO:0000256" key="1">
    <source>
        <dbReference type="SAM" id="MobiDB-lite"/>
    </source>
</evidence>
<proteinExistence type="predicted"/>
<dbReference type="EMBL" id="CP003630">
    <property type="protein sequence ID" value="AFZ21321.1"/>
    <property type="molecule type" value="Genomic_DNA"/>
</dbReference>